<dbReference type="GO" id="GO:0016192">
    <property type="term" value="P:vesicle-mediated transport"/>
    <property type="evidence" value="ECO:0007669"/>
    <property type="project" value="InterPro"/>
</dbReference>
<gene>
    <name evidence="3" type="ORF">PPAR00522_LOCUS1545</name>
</gene>
<feature type="region of interest" description="Disordered" evidence="2">
    <location>
        <begin position="548"/>
        <end position="584"/>
    </location>
</feature>
<feature type="compositionally biased region" description="Low complexity" evidence="2">
    <location>
        <begin position="555"/>
        <end position="574"/>
    </location>
</feature>
<dbReference type="EMBL" id="HBFM01002690">
    <property type="protein sequence ID" value="CAD8765160.1"/>
    <property type="molecule type" value="Transcribed_RNA"/>
</dbReference>
<dbReference type="PANTHER" id="PTHR11679">
    <property type="entry name" value="VESICLE PROTEIN SORTING-ASSOCIATED"/>
    <property type="match status" value="1"/>
</dbReference>
<reference evidence="3" key="1">
    <citation type="submission" date="2021-01" db="EMBL/GenBank/DDBJ databases">
        <authorList>
            <person name="Corre E."/>
            <person name="Pelletier E."/>
            <person name="Niang G."/>
            <person name="Scheremetjew M."/>
            <person name="Finn R."/>
            <person name="Kale V."/>
            <person name="Holt S."/>
            <person name="Cochrane G."/>
            <person name="Meng A."/>
            <person name="Brown T."/>
            <person name="Cohen L."/>
        </authorList>
    </citation>
    <scope>NUCLEOTIDE SEQUENCE</scope>
    <source>
        <strain evidence="3">SAG 63-3</strain>
    </source>
</reference>
<accession>A0A7S0UQ57</accession>
<organism evidence="3">
    <name type="scientific">Polytomella parva</name>
    <dbReference type="NCBI Taxonomy" id="51329"/>
    <lineage>
        <taxon>Eukaryota</taxon>
        <taxon>Viridiplantae</taxon>
        <taxon>Chlorophyta</taxon>
        <taxon>core chlorophytes</taxon>
        <taxon>Chlorophyceae</taxon>
        <taxon>CS clade</taxon>
        <taxon>Chlamydomonadales</taxon>
        <taxon>Chlamydomonadaceae</taxon>
        <taxon>Polytomella</taxon>
    </lineage>
</organism>
<proteinExistence type="inferred from homology"/>
<dbReference type="Gene3D" id="3.40.50.1910">
    <property type="match status" value="1"/>
</dbReference>
<dbReference type="InterPro" id="IPR043127">
    <property type="entry name" value="Sec-1-like_dom3a"/>
</dbReference>
<dbReference type="InterPro" id="IPR043154">
    <property type="entry name" value="Sec-1-like_dom1"/>
</dbReference>
<dbReference type="PIRSF" id="PIRSF005715">
    <property type="entry name" value="VPS45_Sec1"/>
    <property type="match status" value="1"/>
</dbReference>
<sequence>MSNICKDSVRVKVIDEMLGGLGDSGGIWKILILDEFTTRILSSSMRMSDIMDANISVVEDLYKRREPLSQPAVYFIQPTSHSINRLIDDFSGKQALYQSVHVFLSSKASNDAINKLKGCEKLMRVIKTLKEVNLEFLSVDSRTIITDHPHSFITAFSTRSEEEKSILSKELDSIAVRICTAFVTFGDVPIIRYRIPSSVNGFGEDDPTAPPGNNLRRQLTRMLATRIQDRISSMQRQKQLPVEETCDLLILDRSYDIVAPFIHEWSYESMTYDLLDLETDVYKYSSETASGKVDQKEAILDERDALWVDLRHKFIADVYTSLARRFKEFQSKNKAAKLSGNLKSKDMSAVNIRSLIQALPQYREVIANLSAHVQLSNDLRAVTSERDLSDLGELEQDLVLGLKNSREMLEYFADHGNVQPGDKMRLLLCYLATHPARLDATKKLQWQKAAGLTATDMAAVMNLACLNIRIIEPMAVAESGNGGKSSFFRRGGGSDKSPKALKATRTKRRAPDAGPEDEEDEYALDRFRPLLMDVVEQAAADRLPEDEFPYLNRPESTPSEPAARSARSARTGRGLNWNRREAGSNDSGRKLVVFILGGATRSEMKCVHELTALLGREVILISTAVSTPNVFLDQLYSLNSDSME</sequence>
<dbReference type="Gene3D" id="1.25.40.60">
    <property type="match status" value="1"/>
</dbReference>
<comment type="similarity">
    <text evidence="1">Belongs to the STXBP/unc-18/SEC1 family.</text>
</comment>
<dbReference type="Pfam" id="PF00995">
    <property type="entry name" value="Sec1"/>
    <property type="match status" value="1"/>
</dbReference>
<dbReference type="AlphaFoldDB" id="A0A7S0UQ57"/>
<evidence type="ECO:0000313" key="3">
    <source>
        <dbReference type="EMBL" id="CAD8765160.1"/>
    </source>
</evidence>
<dbReference type="Gene3D" id="3.40.50.2060">
    <property type="match status" value="1"/>
</dbReference>
<evidence type="ECO:0000256" key="2">
    <source>
        <dbReference type="SAM" id="MobiDB-lite"/>
    </source>
</evidence>
<dbReference type="Gene3D" id="3.90.830.10">
    <property type="entry name" value="Syntaxin Binding Protein 1, Chain A, domain 2"/>
    <property type="match status" value="1"/>
</dbReference>
<dbReference type="SUPFAM" id="SSF56815">
    <property type="entry name" value="Sec1/munc18-like (SM) proteins"/>
    <property type="match status" value="1"/>
</dbReference>
<protein>
    <submittedName>
        <fullName evidence="3">Uncharacterized protein</fullName>
    </submittedName>
</protein>
<name>A0A7S0UQ57_9CHLO</name>
<feature type="region of interest" description="Disordered" evidence="2">
    <location>
        <begin position="486"/>
        <end position="521"/>
    </location>
</feature>
<dbReference type="InterPro" id="IPR036045">
    <property type="entry name" value="Sec1-like_sf"/>
</dbReference>
<evidence type="ECO:0000256" key="1">
    <source>
        <dbReference type="ARBA" id="ARBA00009884"/>
    </source>
</evidence>
<dbReference type="InterPro" id="IPR027482">
    <property type="entry name" value="Sec1-like_dom2"/>
</dbReference>
<dbReference type="InterPro" id="IPR001619">
    <property type="entry name" value="Sec1-like"/>
</dbReference>